<organism evidence="1 2">
    <name type="scientific">Cercopithifilaria johnstoni</name>
    <dbReference type="NCBI Taxonomy" id="2874296"/>
    <lineage>
        <taxon>Eukaryota</taxon>
        <taxon>Metazoa</taxon>
        <taxon>Ecdysozoa</taxon>
        <taxon>Nematoda</taxon>
        <taxon>Chromadorea</taxon>
        <taxon>Rhabditida</taxon>
        <taxon>Spirurina</taxon>
        <taxon>Spiruromorpha</taxon>
        <taxon>Filarioidea</taxon>
        <taxon>Onchocercidae</taxon>
        <taxon>Cercopithifilaria</taxon>
    </lineage>
</organism>
<evidence type="ECO:0000313" key="1">
    <source>
        <dbReference type="EMBL" id="CAG9529510.1"/>
    </source>
</evidence>
<accession>A0A8J2LMK9</accession>
<sequence>MPRWVNWFTEWLTHVPRWLLGMPRWLTRVPRCLNGMQANGMLDNHLQFFIAIHIPSWFNGADIMEIIVIN</sequence>
<dbReference type="Proteomes" id="UP000746747">
    <property type="component" value="Unassembled WGS sequence"/>
</dbReference>
<reference evidence="1" key="1">
    <citation type="submission" date="2021-09" db="EMBL/GenBank/DDBJ databases">
        <authorList>
            <consortium name="Pathogen Informatics"/>
        </authorList>
    </citation>
    <scope>NUCLEOTIDE SEQUENCE</scope>
</reference>
<name>A0A8J2LMK9_9BILA</name>
<keyword evidence="2" id="KW-1185">Reference proteome</keyword>
<dbReference type="AlphaFoldDB" id="A0A8J2LMK9"/>
<proteinExistence type="predicted"/>
<gene>
    <name evidence="1" type="ORF">CJOHNSTONI_LOCUS82</name>
</gene>
<protein>
    <submittedName>
        <fullName evidence="1">Uncharacterized protein</fullName>
    </submittedName>
</protein>
<dbReference type="EMBL" id="CAKAEH010000013">
    <property type="protein sequence ID" value="CAG9529510.1"/>
    <property type="molecule type" value="Genomic_DNA"/>
</dbReference>
<comment type="caution">
    <text evidence="1">The sequence shown here is derived from an EMBL/GenBank/DDBJ whole genome shotgun (WGS) entry which is preliminary data.</text>
</comment>
<evidence type="ECO:0000313" key="2">
    <source>
        <dbReference type="Proteomes" id="UP000746747"/>
    </source>
</evidence>